<evidence type="ECO:0000259" key="10">
    <source>
        <dbReference type="PROSITE" id="PS00125"/>
    </source>
</evidence>
<comment type="similarity">
    <text evidence="9">Belongs to the PPP phosphatase family.</text>
</comment>
<evidence type="ECO:0000256" key="4">
    <source>
        <dbReference type="ARBA" id="ARBA00022723"/>
    </source>
</evidence>
<keyword evidence="7" id="KW-0464">Manganese</keyword>
<name>A0A9N8ZFC3_9GLOM</name>
<dbReference type="EMBL" id="CAJVPJ010000171">
    <property type="protein sequence ID" value="CAG8490064.1"/>
    <property type="molecule type" value="Genomic_DNA"/>
</dbReference>
<accession>A0A9N8ZFC3</accession>
<keyword evidence="12" id="KW-1185">Reference proteome</keyword>
<evidence type="ECO:0000313" key="11">
    <source>
        <dbReference type="EMBL" id="CAG8490064.1"/>
    </source>
</evidence>
<comment type="subcellular location">
    <subcellularLocation>
        <location evidence="1">Host cell</location>
    </subcellularLocation>
    <subcellularLocation>
        <location evidence="2">Secreted</location>
    </subcellularLocation>
</comment>
<dbReference type="InterPro" id="IPR006186">
    <property type="entry name" value="Ser/Thr-sp_prot-phosphatase"/>
</dbReference>
<dbReference type="GO" id="GO:0043657">
    <property type="term" value="C:host cell"/>
    <property type="evidence" value="ECO:0007669"/>
    <property type="project" value="UniProtKB-SubCell"/>
</dbReference>
<dbReference type="EC" id="3.1.3.16" evidence="9"/>
<dbReference type="GO" id="GO:0004722">
    <property type="term" value="F:protein serine/threonine phosphatase activity"/>
    <property type="evidence" value="ECO:0007669"/>
    <property type="project" value="UniProtKB-EC"/>
</dbReference>
<keyword evidence="3" id="KW-0964">Secreted</keyword>
<comment type="caution">
    <text evidence="11">The sequence shown here is derived from an EMBL/GenBank/DDBJ whole genome shotgun (WGS) entry which is preliminary data.</text>
</comment>
<dbReference type="Pfam" id="PF00149">
    <property type="entry name" value="Metallophos"/>
    <property type="match status" value="1"/>
</dbReference>
<evidence type="ECO:0000256" key="8">
    <source>
        <dbReference type="ARBA" id="ARBA00048336"/>
    </source>
</evidence>
<sequence length="437" mass="48894">MGNSDLDRQIEKIRNCELITEGEVRRLCAKAYEILIEESNVQRVDAPVTICGDIHGQFYDLMELFRVGDDCPKTNYLFLGDFVDRGYYSVETFFLLLALKVRYPDRITLIRGNHESRQITQVYGFYDECVRKYGTADVWNLCCDIFDLISLAAIIDDRIFCVHGGLSPTIQVLDQIKNLDRMQEVPHDGPMCDLLWSDPYDSSDMDGWSLSPRGAGFLFGGDVVASFLHMNDLELIARAHQLVMEGYKLMFGETLVTVWSAPNYCYRCGNVAAILELDDQLNQTYKIFDAATEPPGLVSVSFCNGPNKSASMDFNTELDTQPQASTSGASVTIGPFTLFCLVHGGSLENAFPVKTDKNATIGEFKNAIKAMKSNEFGDIDADKLMLWKRQFELLSEADIEDLGGVKIIDPTAEIGEEFGALPPKRHIHVIVTCPPHK</sequence>
<evidence type="ECO:0000256" key="9">
    <source>
        <dbReference type="RuleBase" id="RU004273"/>
    </source>
</evidence>
<dbReference type="Proteomes" id="UP000789572">
    <property type="component" value="Unassembled WGS sequence"/>
</dbReference>
<gene>
    <name evidence="11" type="ORF">POCULU_LOCUS2018</name>
</gene>
<keyword evidence="5 9" id="KW-0378">Hydrolase</keyword>
<dbReference type="CDD" id="cd07415">
    <property type="entry name" value="MPP_PP2A_PP4_PP6"/>
    <property type="match status" value="1"/>
</dbReference>
<evidence type="ECO:0000256" key="1">
    <source>
        <dbReference type="ARBA" id="ARBA00004340"/>
    </source>
</evidence>
<keyword evidence="4" id="KW-0479">Metal-binding</keyword>
<dbReference type="InterPro" id="IPR004843">
    <property type="entry name" value="Calcineurin-like_PHP"/>
</dbReference>
<protein>
    <recommendedName>
        <fullName evidence="9">Serine/threonine-protein phosphatase</fullName>
        <ecNumber evidence="9">3.1.3.16</ecNumber>
    </recommendedName>
</protein>
<evidence type="ECO:0000313" key="12">
    <source>
        <dbReference type="Proteomes" id="UP000789572"/>
    </source>
</evidence>
<dbReference type="InterPro" id="IPR029052">
    <property type="entry name" value="Metallo-depent_PP-like"/>
</dbReference>
<dbReference type="AlphaFoldDB" id="A0A9N8ZFC3"/>
<dbReference type="PANTHER" id="PTHR45619">
    <property type="entry name" value="SERINE/THREONINE-PROTEIN PHOSPHATASE PP2A-RELATED"/>
    <property type="match status" value="1"/>
</dbReference>
<keyword evidence="6" id="KW-0904">Protein phosphatase</keyword>
<evidence type="ECO:0000256" key="3">
    <source>
        <dbReference type="ARBA" id="ARBA00022525"/>
    </source>
</evidence>
<dbReference type="SMART" id="SM00156">
    <property type="entry name" value="PP2Ac"/>
    <property type="match status" value="1"/>
</dbReference>
<dbReference type="InterPro" id="IPR047129">
    <property type="entry name" value="PPA2-like"/>
</dbReference>
<dbReference type="GO" id="GO:0005576">
    <property type="term" value="C:extracellular region"/>
    <property type="evidence" value="ECO:0007669"/>
    <property type="project" value="UniProtKB-SubCell"/>
</dbReference>
<comment type="catalytic activity">
    <reaction evidence="8 9">
        <text>O-phospho-L-threonyl-[protein] + H2O = L-threonyl-[protein] + phosphate</text>
        <dbReference type="Rhea" id="RHEA:47004"/>
        <dbReference type="Rhea" id="RHEA-COMP:11060"/>
        <dbReference type="Rhea" id="RHEA-COMP:11605"/>
        <dbReference type="ChEBI" id="CHEBI:15377"/>
        <dbReference type="ChEBI" id="CHEBI:30013"/>
        <dbReference type="ChEBI" id="CHEBI:43474"/>
        <dbReference type="ChEBI" id="CHEBI:61977"/>
        <dbReference type="EC" id="3.1.3.16"/>
    </reaction>
</comment>
<dbReference type="Gene3D" id="3.60.21.10">
    <property type="match status" value="1"/>
</dbReference>
<dbReference type="SUPFAM" id="SSF56300">
    <property type="entry name" value="Metallo-dependent phosphatases"/>
    <property type="match status" value="1"/>
</dbReference>
<dbReference type="GO" id="GO:0046872">
    <property type="term" value="F:metal ion binding"/>
    <property type="evidence" value="ECO:0007669"/>
    <property type="project" value="UniProtKB-KW"/>
</dbReference>
<proteinExistence type="inferred from homology"/>
<evidence type="ECO:0000256" key="7">
    <source>
        <dbReference type="ARBA" id="ARBA00023211"/>
    </source>
</evidence>
<dbReference type="PROSITE" id="PS00125">
    <property type="entry name" value="SER_THR_PHOSPHATASE"/>
    <property type="match status" value="1"/>
</dbReference>
<feature type="domain" description="Serine/threonine specific protein phosphatases" evidence="10">
    <location>
        <begin position="110"/>
        <end position="115"/>
    </location>
</feature>
<dbReference type="InterPro" id="IPR045379">
    <property type="entry name" value="Crinkler_N"/>
</dbReference>
<reference evidence="11" key="1">
    <citation type="submission" date="2021-06" db="EMBL/GenBank/DDBJ databases">
        <authorList>
            <person name="Kallberg Y."/>
            <person name="Tangrot J."/>
            <person name="Rosling A."/>
        </authorList>
    </citation>
    <scope>NUCLEOTIDE SEQUENCE</scope>
    <source>
        <strain evidence="11">IA702</strain>
    </source>
</reference>
<dbReference type="FunFam" id="3.60.21.10:FF:000005">
    <property type="entry name" value="Serine/threonine-protein phosphatase"/>
    <property type="match status" value="1"/>
</dbReference>
<dbReference type="OrthoDB" id="1930084at2759"/>
<dbReference type="PRINTS" id="PR00114">
    <property type="entry name" value="STPHPHTASE"/>
</dbReference>
<evidence type="ECO:0000256" key="2">
    <source>
        <dbReference type="ARBA" id="ARBA00004613"/>
    </source>
</evidence>
<evidence type="ECO:0000256" key="5">
    <source>
        <dbReference type="ARBA" id="ARBA00022801"/>
    </source>
</evidence>
<evidence type="ECO:0000256" key="6">
    <source>
        <dbReference type="ARBA" id="ARBA00022912"/>
    </source>
</evidence>
<dbReference type="Pfam" id="PF20147">
    <property type="entry name" value="Crinkler"/>
    <property type="match status" value="1"/>
</dbReference>
<organism evidence="11 12">
    <name type="scientific">Paraglomus occultum</name>
    <dbReference type="NCBI Taxonomy" id="144539"/>
    <lineage>
        <taxon>Eukaryota</taxon>
        <taxon>Fungi</taxon>
        <taxon>Fungi incertae sedis</taxon>
        <taxon>Mucoromycota</taxon>
        <taxon>Glomeromycotina</taxon>
        <taxon>Glomeromycetes</taxon>
        <taxon>Paraglomerales</taxon>
        <taxon>Paraglomeraceae</taxon>
        <taxon>Paraglomus</taxon>
    </lineage>
</organism>